<dbReference type="EMBL" id="CP089279">
    <property type="protein sequence ID" value="USP80780.1"/>
    <property type="molecule type" value="Genomic_DNA"/>
</dbReference>
<evidence type="ECO:0000313" key="3">
    <source>
        <dbReference type="Proteomes" id="UP001056012"/>
    </source>
</evidence>
<feature type="compositionally biased region" description="Acidic residues" evidence="1">
    <location>
        <begin position="241"/>
        <end position="252"/>
    </location>
</feature>
<feature type="region of interest" description="Disordered" evidence="1">
    <location>
        <begin position="23"/>
        <end position="45"/>
    </location>
</feature>
<feature type="region of interest" description="Disordered" evidence="1">
    <location>
        <begin position="214"/>
        <end position="258"/>
    </location>
</feature>
<dbReference type="AlphaFoldDB" id="A0A9Q8ZFI9"/>
<evidence type="ECO:0008006" key="4">
    <source>
        <dbReference type="Google" id="ProtNLM"/>
    </source>
</evidence>
<evidence type="ECO:0000313" key="2">
    <source>
        <dbReference type="EMBL" id="USP80780.1"/>
    </source>
</evidence>
<dbReference type="OrthoDB" id="5413281at2759"/>
<accession>A0A9Q8ZFI9</accession>
<dbReference type="Proteomes" id="UP001056012">
    <property type="component" value="Chromosome 6"/>
</dbReference>
<name>A0A9Q8ZFI9_CURCL</name>
<feature type="region of interest" description="Disordered" evidence="1">
    <location>
        <begin position="115"/>
        <end position="151"/>
    </location>
</feature>
<sequence>MSLPKLPTNRRFLTHLFNSLAPPSSPDALSPAHNQDRPSPLDSLPDTLKKQLLALQVLFPTEFVPALDVLDRHLVTRFRVRDEQDAHHEDDVVMFGAGDEGEAQEETHIHDDVELNENANTRKTTTSGTTPGTEEATASSTDAIAPQQTTSLDTNHPAIYYVRSAQHHRSSRYTTTTSNSTYDPTPHYQVRLSAWNCSCPAFTFAAFPACSSPDPHPSSPFVPVDPFQVPQDLDRHGHEEDGGDDDDDDNDDNAGTWSFGGVSLGDDVPPVCKHLLACLLADKCSGLFGDKVQERWVSGDEAAGWAAGWGD</sequence>
<dbReference type="VEuPathDB" id="FungiDB:yc1106_08054"/>
<reference evidence="2" key="1">
    <citation type="submission" date="2021-12" db="EMBL/GenBank/DDBJ databases">
        <title>Curvularia clavata genome.</title>
        <authorList>
            <person name="Cao Y."/>
        </authorList>
    </citation>
    <scope>NUCLEOTIDE SEQUENCE</scope>
    <source>
        <strain evidence="2">Yc1106</strain>
    </source>
</reference>
<organism evidence="2 3">
    <name type="scientific">Curvularia clavata</name>
    <dbReference type="NCBI Taxonomy" id="95742"/>
    <lineage>
        <taxon>Eukaryota</taxon>
        <taxon>Fungi</taxon>
        <taxon>Dikarya</taxon>
        <taxon>Ascomycota</taxon>
        <taxon>Pezizomycotina</taxon>
        <taxon>Dothideomycetes</taxon>
        <taxon>Pleosporomycetidae</taxon>
        <taxon>Pleosporales</taxon>
        <taxon>Pleosporineae</taxon>
        <taxon>Pleosporaceae</taxon>
        <taxon>Curvularia</taxon>
    </lineage>
</organism>
<evidence type="ECO:0000256" key="1">
    <source>
        <dbReference type="SAM" id="MobiDB-lite"/>
    </source>
</evidence>
<gene>
    <name evidence="2" type="ORF">yc1106_08054</name>
</gene>
<feature type="compositionally biased region" description="Low complexity" evidence="1">
    <location>
        <begin position="221"/>
        <end position="231"/>
    </location>
</feature>
<keyword evidence="3" id="KW-1185">Reference proteome</keyword>
<feature type="compositionally biased region" description="Low complexity" evidence="1">
    <location>
        <begin position="23"/>
        <end position="32"/>
    </location>
</feature>
<proteinExistence type="predicted"/>
<protein>
    <recommendedName>
        <fullName evidence="4">SWIM-type domain-containing protein</fullName>
    </recommendedName>
</protein>
<feature type="compositionally biased region" description="Low complexity" evidence="1">
    <location>
        <begin position="124"/>
        <end position="141"/>
    </location>
</feature>